<name>A0A0F9QYE2_9ZZZZ</name>
<proteinExistence type="predicted"/>
<protein>
    <recommendedName>
        <fullName evidence="2">Norphogenetic protein</fullName>
    </recommendedName>
</protein>
<dbReference type="AlphaFoldDB" id="A0A0F9QYE2"/>
<gene>
    <name evidence="1" type="ORF">LCGC14_0717570</name>
</gene>
<organism evidence="1">
    <name type="scientific">marine sediment metagenome</name>
    <dbReference type="NCBI Taxonomy" id="412755"/>
    <lineage>
        <taxon>unclassified sequences</taxon>
        <taxon>metagenomes</taxon>
        <taxon>ecological metagenomes</taxon>
    </lineage>
</organism>
<evidence type="ECO:0008006" key="2">
    <source>
        <dbReference type="Google" id="ProtNLM"/>
    </source>
</evidence>
<sequence length="207" mass="23318">MRLWEGRVVYIIGGGPSLKGFDFSPIHDQKVIGTNDAFLLGPWVDACWFGDNRWHDWNHEKLRNFGGLKATCAPRIKDRAGIQFFKRTNTDGLEKKEGVVGWNRCTGSSAINYAYHLGARKVVLLGYDMSGDKDGNYNWHNHHKRRGQKSNPWGRFLECFPAIKEDALKLGLEIVNAGPVYGIKHVVDAVEQDVFPCMTLEEALADG</sequence>
<dbReference type="EMBL" id="LAZR01001611">
    <property type="protein sequence ID" value="KKN41997.1"/>
    <property type="molecule type" value="Genomic_DNA"/>
</dbReference>
<reference evidence="1" key="1">
    <citation type="journal article" date="2015" name="Nature">
        <title>Complex archaea that bridge the gap between prokaryotes and eukaryotes.</title>
        <authorList>
            <person name="Spang A."/>
            <person name="Saw J.H."/>
            <person name="Jorgensen S.L."/>
            <person name="Zaremba-Niedzwiedzka K."/>
            <person name="Martijn J."/>
            <person name="Lind A.E."/>
            <person name="van Eijk R."/>
            <person name="Schleper C."/>
            <person name="Guy L."/>
            <person name="Ettema T.J."/>
        </authorList>
    </citation>
    <scope>NUCLEOTIDE SEQUENCE</scope>
</reference>
<accession>A0A0F9QYE2</accession>
<evidence type="ECO:0000313" key="1">
    <source>
        <dbReference type="EMBL" id="KKN41997.1"/>
    </source>
</evidence>
<comment type="caution">
    <text evidence="1">The sequence shown here is derived from an EMBL/GenBank/DDBJ whole genome shotgun (WGS) entry which is preliminary data.</text>
</comment>